<keyword evidence="4" id="KW-1185">Reference proteome</keyword>
<dbReference type="AlphaFoldDB" id="A0A418QVP5"/>
<dbReference type="GO" id="GO:0016787">
    <property type="term" value="F:hydrolase activity"/>
    <property type="evidence" value="ECO:0007669"/>
    <property type="project" value="UniProtKB-KW"/>
</dbReference>
<organism evidence="3 4">
    <name type="scientific">Hymenobacter rubripertinctus</name>
    <dbReference type="NCBI Taxonomy" id="2029981"/>
    <lineage>
        <taxon>Bacteria</taxon>
        <taxon>Pseudomonadati</taxon>
        <taxon>Bacteroidota</taxon>
        <taxon>Cytophagia</taxon>
        <taxon>Cytophagales</taxon>
        <taxon>Hymenobacteraceae</taxon>
        <taxon>Hymenobacter</taxon>
    </lineage>
</organism>
<feature type="active site" description="Proton acceptor" evidence="1">
    <location>
        <position position="37"/>
    </location>
</feature>
<dbReference type="Gene3D" id="3.40.50.11190">
    <property type="match status" value="1"/>
</dbReference>
<evidence type="ECO:0000256" key="1">
    <source>
        <dbReference type="PIRSR" id="PIRSR620023-1"/>
    </source>
</evidence>
<feature type="binding site" evidence="2">
    <location>
        <position position="275"/>
    </location>
    <ligand>
        <name>substrate</name>
    </ligand>
</feature>
<evidence type="ECO:0000313" key="3">
    <source>
        <dbReference type="EMBL" id="RIY09285.1"/>
    </source>
</evidence>
<dbReference type="Gene3D" id="3.40.50.2000">
    <property type="entry name" value="Glycogen Phosphorylase B"/>
    <property type="match status" value="1"/>
</dbReference>
<dbReference type="OrthoDB" id="6290225at2"/>
<feature type="binding site" evidence="2">
    <location>
        <position position="170"/>
    </location>
    <ligand>
        <name>substrate</name>
    </ligand>
</feature>
<proteinExistence type="predicted"/>
<gene>
    <name evidence="3" type="primary">pseG</name>
    <name evidence="3" type="ORF">D0T11_12725</name>
</gene>
<accession>A0A418QVP5</accession>
<keyword evidence="3" id="KW-0378">Hydrolase</keyword>
<protein>
    <submittedName>
        <fullName evidence="3">UDP-2,4-diacetamido-2,4, 6-trideoxy-beta-L-altropyranose hydrolase</fullName>
        <ecNumber evidence="3">3.6.1.57</ecNumber>
    </submittedName>
</protein>
<comment type="caution">
    <text evidence="3">The sequence shown here is derived from an EMBL/GenBank/DDBJ whole genome shotgun (WGS) entry which is preliminary data.</text>
</comment>
<evidence type="ECO:0000256" key="2">
    <source>
        <dbReference type="PIRSR" id="PIRSR620023-2"/>
    </source>
</evidence>
<dbReference type="InterPro" id="IPR020023">
    <property type="entry name" value="PseG"/>
</dbReference>
<dbReference type="Proteomes" id="UP000284250">
    <property type="component" value="Unassembled WGS sequence"/>
</dbReference>
<dbReference type="EC" id="3.6.1.57" evidence="3"/>
<dbReference type="NCBIfam" id="TIGR03590">
    <property type="entry name" value="PseG"/>
    <property type="match status" value="1"/>
</dbReference>
<dbReference type="SUPFAM" id="SSF53756">
    <property type="entry name" value="UDP-Glycosyltransferase/glycogen phosphorylase"/>
    <property type="match status" value="1"/>
</dbReference>
<sequence>MPKLSSRSTISPTKSAVNSAVRILFRADGNTTIGLGHMVRSLALADMVRAVAPGLVLARTPPAVVRELVAQAGLPLLELPELAPAEEADYLLARVLRPTDVLVLDGYGFDSDYRRRVRASGCRLVCLDDLHAGFFPADLIINHSPGVTAADYQAEPTTRFCLGPAFSLLRPPFLRHAALPRPAGPVASVLVCFGGADPLQLTARMLAALLALGSLARIGLLLGGAAAAPTAIQALLAAHPQQQVTLYRSLLAEEMVPVLLGYDAVICPASTILIESLVLGRPVITGYYADNQRALAAYVHAHQQAHSVGDFAAYSDPPLAAALRAGLSRLATQPRQPYAQQLAPDELRARFRALLPGA</sequence>
<name>A0A418QVP5_9BACT</name>
<reference evidence="3 4" key="1">
    <citation type="submission" date="2018-09" db="EMBL/GenBank/DDBJ databases">
        <authorList>
            <person name="Zeman M."/>
            <person name="Pardy F."/>
        </authorList>
    </citation>
    <scope>NUCLEOTIDE SEQUENCE [LARGE SCALE GENOMIC DNA]</scope>
    <source>
        <strain evidence="3 4">CCM 8852</strain>
    </source>
</reference>
<dbReference type="EMBL" id="QYCN01000017">
    <property type="protein sequence ID" value="RIY09285.1"/>
    <property type="molecule type" value="Genomic_DNA"/>
</dbReference>
<reference evidence="3 4" key="2">
    <citation type="submission" date="2019-01" db="EMBL/GenBank/DDBJ databases">
        <title>Hymenobacter humicola sp. nov., isolated from soils in Antarctica.</title>
        <authorList>
            <person name="Sedlacek I."/>
            <person name="Holochova P."/>
            <person name="Kralova S."/>
            <person name="Pantucek R."/>
            <person name="Stankova E."/>
            <person name="Vrbovska V."/>
            <person name="Kristofova L."/>
            <person name="Svec P."/>
            <person name="Busse H.-J."/>
        </authorList>
    </citation>
    <scope>NUCLEOTIDE SEQUENCE [LARGE SCALE GENOMIC DNA]</scope>
    <source>
        <strain evidence="3 4">CCM 8852</strain>
    </source>
</reference>
<evidence type="ECO:0000313" key="4">
    <source>
        <dbReference type="Proteomes" id="UP000284250"/>
    </source>
</evidence>